<name>A0A518CVY8_9BACT</name>
<feature type="transmembrane region" description="Helical" evidence="2">
    <location>
        <begin position="14"/>
        <end position="36"/>
    </location>
</feature>
<dbReference type="InterPro" id="IPR008756">
    <property type="entry name" value="Peptidase_M56"/>
</dbReference>
<keyword evidence="5" id="KW-1185">Reference proteome</keyword>
<organism evidence="4 5">
    <name type="scientific">Rohdeia mirabilis</name>
    <dbReference type="NCBI Taxonomy" id="2528008"/>
    <lineage>
        <taxon>Bacteria</taxon>
        <taxon>Pseudomonadati</taxon>
        <taxon>Planctomycetota</taxon>
        <taxon>Planctomycetia</taxon>
        <taxon>Planctomycetia incertae sedis</taxon>
        <taxon>Rohdeia</taxon>
    </lineage>
</organism>
<dbReference type="OrthoDB" id="247246at2"/>
<evidence type="ECO:0000313" key="5">
    <source>
        <dbReference type="Proteomes" id="UP000319342"/>
    </source>
</evidence>
<dbReference type="Pfam" id="PF05569">
    <property type="entry name" value="Peptidase_M56"/>
    <property type="match status" value="1"/>
</dbReference>
<feature type="region of interest" description="Disordered" evidence="1">
    <location>
        <begin position="112"/>
        <end position="191"/>
    </location>
</feature>
<sequence length="606" mass="63447" precursor="true">MTPDPIQLDTATRIGAWLATYWLHAAVAIGATWLLARTVLRDAPAGLRAFAWRAAIVAPLATSAVRCGVLEGGHELEMAWLGRAENVTDAVDDSASDEHEFDVAGGAGVPIATTTSNGSEQARPIDRRPLGGRIAGPTPRVAGPTPRRAADTQATTTREVASSGAAREVDDAVSASATAPSAGGPFGGSTGTASDARATGLFATALHAASNVDPRRLALLVAAIAALLALARWLDGWVRLGRQLGRTRPLDPERAERAAHLADRMGVAHVRVIESDRVRVPLAYGFGAPRVCLPVDFHLGLTRAEWDAAVAHELAHIVRGDQRWLPTLRLVARVFAFQPLNKLAWRELQRDSEHAADETAVRVIGAAEPLALCLAKVATRVRTGGGALPAAAVTGAPTMAGRMSLVVERADRILGSASRPPRRAGRRTRLAAIAPTVVVALALPRLTPAVAFGQAAVDGVAGGAPIDGLATVGATDADLGFELANLWSAPSWDPATAGVSSTAPPSPQAAPTPPAPTASSAVAALMTAESRALGDELEAARDELRRAFEESAPDDRAQLVAVLERLERLEQQHLVLARLIHERDDPAKSSTLAPSPELDPERDIQR</sequence>
<protein>
    <submittedName>
        <fullName evidence="4">BlaR1 peptidase M56</fullName>
    </submittedName>
</protein>
<reference evidence="4 5" key="1">
    <citation type="submission" date="2019-02" db="EMBL/GenBank/DDBJ databases">
        <title>Deep-cultivation of Planctomycetes and their phenomic and genomic characterization uncovers novel biology.</title>
        <authorList>
            <person name="Wiegand S."/>
            <person name="Jogler M."/>
            <person name="Boedeker C."/>
            <person name="Pinto D."/>
            <person name="Vollmers J."/>
            <person name="Rivas-Marin E."/>
            <person name="Kohn T."/>
            <person name="Peeters S.H."/>
            <person name="Heuer A."/>
            <person name="Rast P."/>
            <person name="Oberbeckmann S."/>
            <person name="Bunk B."/>
            <person name="Jeske O."/>
            <person name="Meyerdierks A."/>
            <person name="Storesund J.E."/>
            <person name="Kallscheuer N."/>
            <person name="Luecker S."/>
            <person name="Lage O.M."/>
            <person name="Pohl T."/>
            <person name="Merkel B.J."/>
            <person name="Hornburger P."/>
            <person name="Mueller R.-W."/>
            <person name="Bruemmer F."/>
            <person name="Labrenz M."/>
            <person name="Spormann A.M."/>
            <person name="Op den Camp H."/>
            <person name="Overmann J."/>
            <person name="Amann R."/>
            <person name="Jetten M.S.M."/>
            <person name="Mascher T."/>
            <person name="Medema M.H."/>
            <person name="Devos D.P."/>
            <person name="Kaster A.-K."/>
            <person name="Ovreas L."/>
            <person name="Rohde M."/>
            <person name="Galperin M.Y."/>
            <person name="Jogler C."/>
        </authorList>
    </citation>
    <scope>NUCLEOTIDE SEQUENCE [LARGE SCALE GENOMIC DNA]</scope>
    <source>
        <strain evidence="4 5">Pla163</strain>
    </source>
</reference>
<dbReference type="PANTHER" id="PTHR34978:SF3">
    <property type="entry name" value="SLR0241 PROTEIN"/>
    <property type="match status" value="1"/>
</dbReference>
<evidence type="ECO:0000259" key="3">
    <source>
        <dbReference type="Pfam" id="PF05569"/>
    </source>
</evidence>
<dbReference type="CDD" id="cd07341">
    <property type="entry name" value="M56_BlaR1_MecR1_like"/>
    <property type="match status" value="1"/>
</dbReference>
<evidence type="ECO:0000256" key="1">
    <source>
        <dbReference type="SAM" id="MobiDB-lite"/>
    </source>
</evidence>
<proteinExistence type="predicted"/>
<keyword evidence="2" id="KW-1133">Transmembrane helix</keyword>
<dbReference type="EMBL" id="CP036290">
    <property type="protein sequence ID" value="QDU83385.1"/>
    <property type="molecule type" value="Genomic_DNA"/>
</dbReference>
<evidence type="ECO:0000313" key="4">
    <source>
        <dbReference type="EMBL" id="QDU83385.1"/>
    </source>
</evidence>
<feature type="domain" description="Peptidase M56" evidence="3">
    <location>
        <begin position="218"/>
        <end position="364"/>
    </location>
</feature>
<dbReference type="InterPro" id="IPR052173">
    <property type="entry name" value="Beta-lactam_resp_regulator"/>
</dbReference>
<feature type="compositionally biased region" description="Low complexity" evidence="1">
    <location>
        <begin position="145"/>
        <end position="158"/>
    </location>
</feature>
<feature type="compositionally biased region" description="Pro residues" evidence="1">
    <location>
        <begin position="504"/>
        <end position="516"/>
    </location>
</feature>
<accession>A0A518CVY8</accession>
<feature type="region of interest" description="Disordered" evidence="1">
    <location>
        <begin position="581"/>
        <end position="606"/>
    </location>
</feature>
<evidence type="ECO:0000256" key="2">
    <source>
        <dbReference type="SAM" id="Phobius"/>
    </source>
</evidence>
<keyword evidence="2" id="KW-0472">Membrane</keyword>
<dbReference type="Proteomes" id="UP000319342">
    <property type="component" value="Chromosome"/>
</dbReference>
<feature type="region of interest" description="Disordered" evidence="1">
    <location>
        <begin position="494"/>
        <end position="521"/>
    </location>
</feature>
<gene>
    <name evidence="4" type="ORF">Pla163_04840</name>
</gene>
<keyword evidence="2" id="KW-0812">Transmembrane</keyword>
<dbReference type="AlphaFoldDB" id="A0A518CVY8"/>
<dbReference type="PANTHER" id="PTHR34978">
    <property type="entry name" value="POSSIBLE SENSOR-TRANSDUCER PROTEIN BLAR"/>
    <property type="match status" value="1"/>
</dbReference>
<feature type="compositionally biased region" description="Low complexity" evidence="1">
    <location>
        <begin position="174"/>
        <end position="183"/>
    </location>
</feature>
<dbReference type="RefSeq" id="WP_145182975.1">
    <property type="nucleotide sequence ID" value="NZ_CP036290.1"/>
</dbReference>